<keyword evidence="3" id="KW-1185">Reference proteome</keyword>
<dbReference type="GO" id="GO:0004519">
    <property type="term" value="F:endonuclease activity"/>
    <property type="evidence" value="ECO:0007669"/>
    <property type="project" value="UniProtKB-KW"/>
</dbReference>
<dbReference type="Gene3D" id="1.10.10.10">
    <property type="entry name" value="Winged helix-like DNA-binding domain superfamily/Winged helix DNA-binding domain"/>
    <property type="match status" value="1"/>
</dbReference>
<organism evidence="2 3">
    <name type="scientific">Caudoviricetes sp. 'Rudgehvirus jaberico'</name>
    <dbReference type="NCBI Taxonomy" id="3028515"/>
    <lineage>
        <taxon>Viruses</taxon>
        <taxon>Duplodnaviria</taxon>
        <taxon>Heunggongvirae</taxon>
        <taxon>Uroviricota</taxon>
        <taxon>Caudoviricetes</taxon>
        <taxon>Crassvirales</taxon>
        <taxon>Intestiviridae</taxon>
        <taxon>Crudevirinae</taxon>
    </lineage>
</organism>
<dbReference type="InterPro" id="IPR044925">
    <property type="entry name" value="His-Me_finger_sf"/>
</dbReference>
<keyword evidence="2" id="KW-0255">Endonuclease</keyword>
<protein>
    <submittedName>
        <fullName evidence="2">HNH endonuclease</fullName>
    </submittedName>
</protein>
<dbReference type="GO" id="GO:0016788">
    <property type="term" value="F:hydrolase activity, acting on ester bonds"/>
    <property type="evidence" value="ECO:0007669"/>
    <property type="project" value="InterPro"/>
</dbReference>
<dbReference type="EMBL" id="OQ198719">
    <property type="protein sequence ID" value="WEU69922.1"/>
    <property type="molecule type" value="Genomic_DNA"/>
</dbReference>
<evidence type="ECO:0000313" key="3">
    <source>
        <dbReference type="Proteomes" id="UP001269161"/>
    </source>
</evidence>
<reference evidence="2" key="1">
    <citation type="submission" date="2023-01" db="EMBL/GenBank/DDBJ databases">
        <title>New crAssphage isolates infecting Bacteroides cellulosilyticus.</title>
        <authorList>
            <person name="Papudeshi B."/>
            <person name="Vega A.A."/>
            <person name="Souza C."/>
            <person name="Giles S.K."/>
            <person name="Mallawaarachchi V."/>
            <person name="Roach M.J."/>
            <person name="An M."/>
            <person name="Jacobson N."/>
            <person name="McNair K."/>
            <person name="Mora M.F."/>
            <person name="Pastrana K."/>
            <person name="Leigh C."/>
            <person name="Cram C."/>
            <person name="Plewa W.S."/>
            <person name="Grigson S.R."/>
            <person name="Bouras G.S."/>
            <person name="Decewicz P."/>
            <person name="Luque A."/>
            <person name="Droit L."/>
            <person name="Handley S."/>
            <person name="Segall A.M."/>
            <person name="Dinsdale E.A."/>
            <person name="Edwards R.A."/>
        </authorList>
    </citation>
    <scope>NUCLEOTIDE SEQUENCE</scope>
    <source>
        <strain evidence="2">Bc11</strain>
    </source>
</reference>
<dbReference type="InterPro" id="IPR036388">
    <property type="entry name" value="WH-like_DNA-bd_sf"/>
</dbReference>
<dbReference type="Proteomes" id="UP001269161">
    <property type="component" value="Segment"/>
</dbReference>
<dbReference type="InterPro" id="IPR003615">
    <property type="entry name" value="HNH_nuc"/>
</dbReference>
<keyword evidence="2" id="KW-0540">Nuclease</keyword>
<evidence type="ECO:0000259" key="1">
    <source>
        <dbReference type="SMART" id="SM00507"/>
    </source>
</evidence>
<dbReference type="Pfam" id="PF13392">
    <property type="entry name" value="HNH_3"/>
    <property type="match status" value="1"/>
</dbReference>
<proteinExistence type="predicted"/>
<dbReference type="Pfam" id="PF07463">
    <property type="entry name" value="NUMOD4"/>
    <property type="match status" value="1"/>
</dbReference>
<keyword evidence="2" id="KW-0378">Hydrolase</keyword>
<dbReference type="Gene3D" id="3.90.75.20">
    <property type="match status" value="1"/>
</dbReference>
<sequence length="191" mass="22665">MNEIWKVIEDYEDYEVSNLGRIKKGDIKVTTKTSSYIRPNLISIKKDRYGYECVKLRKNKKAYYRFVHRLVAQAFIPNPNNYPQINHINEIKHDNNVDNLEWCTGEYNNAYGTRVERMVETRNKSGNYHIGVIQYNLYNEVIREWDSINEAARDYSDEGRGSVNSIKTAIIQCCRGRQKTCLGYKWEYKKR</sequence>
<feature type="domain" description="HNH nuclease" evidence="1">
    <location>
        <begin position="59"/>
        <end position="109"/>
    </location>
</feature>
<dbReference type="InterPro" id="IPR010902">
    <property type="entry name" value="NUMOD4"/>
</dbReference>
<dbReference type="SUPFAM" id="SSF54060">
    <property type="entry name" value="His-Me finger endonucleases"/>
    <property type="match status" value="1"/>
</dbReference>
<evidence type="ECO:0000313" key="2">
    <source>
        <dbReference type="EMBL" id="WEU69922.1"/>
    </source>
</evidence>
<name>A0AAF0D5W4_9CAUD</name>
<dbReference type="SMART" id="SM00507">
    <property type="entry name" value="HNHc"/>
    <property type="match status" value="1"/>
</dbReference>
<dbReference type="RefSeq" id="YP_011108684.1">
    <property type="nucleotide sequence ID" value="NC_091965.1"/>
</dbReference>
<accession>A0AAF0D5W4</accession>